<protein>
    <submittedName>
        <fullName evidence="4">ATP-binding cassette domain-containing protein</fullName>
    </submittedName>
</protein>
<dbReference type="RefSeq" id="WP_119635794.1">
    <property type="nucleotide sequence ID" value="NZ_JAUBYY010000004.1"/>
</dbReference>
<evidence type="ECO:0000256" key="1">
    <source>
        <dbReference type="ARBA" id="ARBA00022741"/>
    </source>
</evidence>
<comment type="caution">
    <text evidence="4">The sequence shown here is derived from an EMBL/GenBank/DDBJ whole genome shotgun (WGS) entry which is preliminary data.</text>
</comment>
<evidence type="ECO:0000313" key="4">
    <source>
        <dbReference type="EMBL" id="RIO43418.1"/>
    </source>
</evidence>
<dbReference type="AlphaFoldDB" id="A0A418JGN0"/>
<dbReference type="Pfam" id="PF00005">
    <property type="entry name" value="ABC_tran"/>
    <property type="match status" value="1"/>
</dbReference>
<dbReference type="NCBIfam" id="TIGR03608">
    <property type="entry name" value="L_ocin_972_ABC"/>
    <property type="match status" value="1"/>
</dbReference>
<dbReference type="InterPro" id="IPR003593">
    <property type="entry name" value="AAA+_ATPase"/>
</dbReference>
<keyword evidence="1" id="KW-0547">Nucleotide-binding</keyword>
<dbReference type="SUPFAM" id="SSF52540">
    <property type="entry name" value="P-loop containing nucleoside triphosphate hydrolases"/>
    <property type="match status" value="1"/>
</dbReference>
<organism evidence="4 5">
    <name type="scientific">Staphylococcus hyicus</name>
    <dbReference type="NCBI Taxonomy" id="1284"/>
    <lineage>
        <taxon>Bacteria</taxon>
        <taxon>Bacillati</taxon>
        <taxon>Bacillota</taxon>
        <taxon>Bacilli</taxon>
        <taxon>Bacillales</taxon>
        <taxon>Staphylococcaceae</taxon>
        <taxon>Staphylococcus</taxon>
    </lineage>
</organism>
<dbReference type="GO" id="GO:0016887">
    <property type="term" value="F:ATP hydrolysis activity"/>
    <property type="evidence" value="ECO:0007669"/>
    <property type="project" value="InterPro"/>
</dbReference>
<dbReference type="PROSITE" id="PS00211">
    <property type="entry name" value="ABC_TRANSPORTER_1"/>
    <property type="match status" value="1"/>
</dbReference>
<dbReference type="InterPro" id="IPR003439">
    <property type="entry name" value="ABC_transporter-like_ATP-bd"/>
</dbReference>
<reference evidence="4 5" key="1">
    <citation type="journal article" date="2016" name="Front. Microbiol.">
        <title>Comprehensive Phylogenetic Analysis of Bovine Non-aureus Staphylococci Species Based on Whole-Genome Sequencing.</title>
        <authorList>
            <person name="Naushad S."/>
            <person name="Barkema H.W."/>
            <person name="Luby C."/>
            <person name="Condas L.A."/>
            <person name="Nobrega D.B."/>
            <person name="Carson D.A."/>
            <person name="De Buck J."/>
        </authorList>
    </citation>
    <scope>NUCLEOTIDE SEQUENCE [LARGE SCALE GENOMIC DNA]</scope>
    <source>
        <strain evidence="4 5">SNUC 5959</strain>
    </source>
</reference>
<dbReference type="SMART" id="SM00382">
    <property type="entry name" value="AAA"/>
    <property type="match status" value="1"/>
</dbReference>
<evidence type="ECO:0000259" key="3">
    <source>
        <dbReference type="PROSITE" id="PS50893"/>
    </source>
</evidence>
<dbReference type="Gene3D" id="3.40.50.300">
    <property type="entry name" value="P-loop containing nucleotide triphosphate hydrolases"/>
    <property type="match status" value="1"/>
</dbReference>
<gene>
    <name evidence="4" type="ORF">BUZ57_10890</name>
</gene>
<dbReference type="PANTHER" id="PTHR42798:SF4">
    <property type="entry name" value="ABC TRANSPORTER DOMAIN-CONTAINING PROTEIN"/>
    <property type="match status" value="1"/>
</dbReference>
<accession>A0A418JGN0</accession>
<dbReference type="PROSITE" id="PS50893">
    <property type="entry name" value="ABC_TRANSPORTER_2"/>
    <property type="match status" value="1"/>
</dbReference>
<evidence type="ECO:0000256" key="2">
    <source>
        <dbReference type="ARBA" id="ARBA00022840"/>
    </source>
</evidence>
<feature type="domain" description="ABC transporter" evidence="3">
    <location>
        <begin position="2"/>
        <end position="206"/>
    </location>
</feature>
<name>A0A418JGN0_STAHY</name>
<dbReference type="Proteomes" id="UP000285625">
    <property type="component" value="Unassembled WGS sequence"/>
</dbReference>
<dbReference type="InterPro" id="IPR017871">
    <property type="entry name" value="ABC_transporter-like_CS"/>
</dbReference>
<evidence type="ECO:0000313" key="5">
    <source>
        <dbReference type="Proteomes" id="UP000285625"/>
    </source>
</evidence>
<dbReference type="GO" id="GO:0005524">
    <property type="term" value="F:ATP binding"/>
    <property type="evidence" value="ECO:0007669"/>
    <property type="project" value="UniProtKB-KW"/>
</dbReference>
<dbReference type="PANTHER" id="PTHR42798">
    <property type="entry name" value="LIPOPROTEIN-RELEASING SYSTEM ATP-BINDING PROTEIN LOLD"/>
    <property type="match status" value="1"/>
</dbReference>
<sequence>MIKLENVRIQKGDKVILNDCHYTFEKGKSYALIGASGSGKSTLLNIIAGLEEVKEGYVYIEGEILKNQKTFYRYTLGYLFQNFALLDNQSINANLDLGLKFRKIREHKKQLKVDVLKSVGLNIDTNRMVNSLSGGEQQRVALARLILKNPQLILADEPTGSLDQQNGQTIIDLLLKQLDENKTIIVATHDLELAKQFDEIVHMDDLKN</sequence>
<dbReference type="EMBL" id="QXVO01000043">
    <property type="protein sequence ID" value="RIO43418.1"/>
    <property type="molecule type" value="Genomic_DNA"/>
</dbReference>
<proteinExistence type="predicted"/>
<keyword evidence="2 4" id="KW-0067">ATP-binding</keyword>
<dbReference type="InterPro" id="IPR027417">
    <property type="entry name" value="P-loop_NTPase"/>
</dbReference>
<dbReference type="InterPro" id="IPR019895">
    <property type="entry name" value="L_ocin_972_ABC"/>
</dbReference>